<dbReference type="Gene3D" id="1.10.150.240">
    <property type="entry name" value="Putative phosphatase, domain 2"/>
    <property type="match status" value="1"/>
</dbReference>
<dbReference type="AlphaFoldDB" id="A0A8D8FMN3"/>
<dbReference type="InterPro" id="IPR023198">
    <property type="entry name" value="PGP-like_dom2"/>
</dbReference>
<proteinExistence type="predicted"/>
<dbReference type="EMBL" id="HBUE01079758">
    <property type="protein sequence ID" value="CAG6476966.1"/>
    <property type="molecule type" value="Transcribed_RNA"/>
</dbReference>
<reference evidence="1" key="1">
    <citation type="submission" date="2021-05" db="EMBL/GenBank/DDBJ databases">
        <authorList>
            <person name="Alioto T."/>
            <person name="Alioto T."/>
            <person name="Gomez Garrido J."/>
        </authorList>
    </citation>
    <scope>NUCLEOTIDE SEQUENCE</scope>
</reference>
<dbReference type="PANTHER" id="PTHR18901:SF38">
    <property type="entry name" value="PSEUDOURIDINE-5'-PHOSPHATASE"/>
    <property type="match status" value="1"/>
</dbReference>
<accession>A0A8D8FMN3</accession>
<protein>
    <submittedName>
        <fullName evidence="1">Probable pseudouridine-5'-phosphatase</fullName>
    </submittedName>
</protein>
<sequence length="135" mass="15319">MSKFVQQILDRLKYITLKYSVFVSVVLCTIELRIIESVFCIFIKQNPHQNPDTEKLYTEVTQSIADPYGKTFTWEIKQSVMGLQRDPAAAAIVKALDLPMTPEEYVQVSTEKINQLMSNAQLMPGIPTFLGARFG</sequence>
<name>A0A8D8FMN3_CULPI</name>
<organism evidence="1">
    <name type="scientific">Culex pipiens</name>
    <name type="common">House mosquito</name>
    <dbReference type="NCBI Taxonomy" id="7175"/>
    <lineage>
        <taxon>Eukaryota</taxon>
        <taxon>Metazoa</taxon>
        <taxon>Ecdysozoa</taxon>
        <taxon>Arthropoda</taxon>
        <taxon>Hexapoda</taxon>
        <taxon>Insecta</taxon>
        <taxon>Pterygota</taxon>
        <taxon>Neoptera</taxon>
        <taxon>Endopterygota</taxon>
        <taxon>Diptera</taxon>
        <taxon>Nematocera</taxon>
        <taxon>Culicoidea</taxon>
        <taxon>Culicidae</taxon>
        <taxon>Culicinae</taxon>
        <taxon>Culicini</taxon>
        <taxon>Culex</taxon>
        <taxon>Culex</taxon>
    </lineage>
</organism>
<dbReference type="GO" id="GO:0016791">
    <property type="term" value="F:phosphatase activity"/>
    <property type="evidence" value="ECO:0007669"/>
    <property type="project" value="TreeGrafter"/>
</dbReference>
<evidence type="ECO:0000313" key="1">
    <source>
        <dbReference type="EMBL" id="CAG6476966.1"/>
    </source>
</evidence>
<dbReference type="PANTHER" id="PTHR18901">
    <property type="entry name" value="2-DEOXYGLUCOSE-6-PHOSPHATE PHOSPHATASE 2"/>
    <property type="match status" value="1"/>
</dbReference>
<dbReference type="FunFam" id="1.10.150.240:FF:000001">
    <property type="entry name" value="Haloacid dehalogenase-like hydrolase domain"/>
    <property type="match status" value="1"/>
</dbReference>
<dbReference type="SUPFAM" id="SSF56784">
    <property type="entry name" value="HAD-like"/>
    <property type="match status" value="1"/>
</dbReference>
<dbReference type="InterPro" id="IPR036412">
    <property type="entry name" value="HAD-like_sf"/>
</dbReference>